<evidence type="ECO:0000256" key="3">
    <source>
        <dbReference type="ARBA" id="ARBA00004496"/>
    </source>
</evidence>
<dbReference type="Proteomes" id="UP001519343">
    <property type="component" value="Unassembled WGS sequence"/>
</dbReference>
<keyword evidence="6 16" id="KW-0132">Cell division</keyword>
<dbReference type="HAMAP" id="MF_00037">
    <property type="entry name" value="MurB"/>
    <property type="match status" value="1"/>
</dbReference>
<evidence type="ECO:0000256" key="15">
    <source>
        <dbReference type="ARBA" id="ARBA00048914"/>
    </source>
</evidence>
<dbReference type="NCBIfam" id="NF010480">
    <property type="entry name" value="PRK13905.1"/>
    <property type="match status" value="1"/>
</dbReference>
<comment type="subcellular location">
    <subcellularLocation>
        <location evidence="3 16">Cytoplasm</location>
    </subcellularLocation>
</comment>
<evidence type="ECO:0000259" key="17">
    <source>
        <dbReference type="PROSITE" id="PS51387"/>
    </source>
</evidence>
<evidence type="ECO:0000256" key="12">
    <source>
        <dbReference type="ARBA" id="ARBA00023002"/>
    </source>
</evidence>
<gene>
    <name evidence="16" type="primary">murB</name>
    <name evidence="18" type="ORF">J2Z37_000647</name>
</gene>
<keyword evidence="14 16" id="KW-0961">Cell wall biogenesis/degradation</keyword>
<evidence type="ECO:0000256" key="16">
    <source>
        <dbReference type="HAMAP-Rule" id="MF_00037"/>
    </source>
</evidence>
<dbReference type="InterPro" id="IPR016166">
    <property type="entry name" value="FAD-bd_PCMH"/>
</dbReference>
<organism evidence="18 19">
    <name type="scientific">Ammoniphilus resinae</name>
    <dbReference type="NCBI Taxonomy" id="861532"/>
    <lineage>
        <taxon>Bacteria</taxon>
        <taxon>Bacillati</taxon>
        <taxon>Bacillota</taxon>
        <taxon>Bacilli</taxon>
        <taxon>Bacillales</taxon>
        <taxon>Paenibacillaceae</taxon>
        <taxon>Aneurinibacillus group</taxon>
        <taxon>Ammoniphilus</taxon>
    </lineage>
</organism>
<evidence type="ECO:0000256" key="14">
    <source>
        <dbReference type="ARBA" id="ARBA00023316"/>
    </source>
</evidence>
<dbReference type="Gene3D" id="3.30.465.10">
    <property type="match status" value="1"/>
</dbReference>
<feature type="active site" evidence="16">
    <location>
        <position position="294"/>
    </location>
</feature>
<dbReference type="PROSITE" id="PS51387">
    <property type="entry name" value="FAD_PCMH"/>
    <property type="match status" value="1"/>
</dbReference>
<dbReference type="SUPFAM" id="SSF56194">
    <property type="entry name" value="Uridine diphospho-N-Acetylenolpyruvylglucosamine reductase, MurB, C-terminal domain"/>
    <property type="match status" value="1"/>
</dbReference>
<comment type="catalytic activity">
    <reaction evidence="15 16">
        <text>UDP-N-acetyl-alpha-D-muramate + NADP(+) = UDP-N-acetyl-3-O-(1-carboxyvinyl)-alpha-D-glucosamine + NADPH + H(+)</text>
        <dbReference type="Rhea" id="RHEA:12248"/>
        <dbReference type="ChEBI" id="CHEBI:15378"/>
        <dbReference type="ChEBI" id="CHEBI:57783"/>
        <dbReference type="ChEBI" id="CHEBI:58349"/>
        <dbReference type="ChEBI" id="CHEBI:68483"/>
        <dbReference type="ChEBI" id="CHEBI:70757"/>
        <dbReference type="EC" id="1.3.1.98"/>
    </reaction>
</comment>
<keyword evidence="11 16" id="KW-0573">Peptidoglycan synthesis</keyword>
<dbReference type="PANTHER" id="PTHR21071">
    <property type="entry name" value="UDP-N-ACETYLENOLPYRUVOYLGLUCOSAMINE REDUCTASE"/>
    <property type="match status" value="1"/>
</dbReference>
<feature type="active site" evidence="16">
    <location>
        <position position="174"/>
    </location>
</feature>
<evidence type="ECO:0000256" key="2">
    <source>
        <dbReference type="ARBA" id="ARBA00003921"/>
    </source>
</evidence>
<dbReference type="EC" id="1.3.1.98" evidence="16"/>
<comment type="caution">
    <text evidence="18">The sequence shown here is derived from an EMBL/GenBank/DDBJ whole genome shotgun (WGS) entry which is preliminary data.</text>
</comment>
<evidence type="ECO:0000256" key="9">
    <source>
        <dbReference type="ARBA" id="ARBA00022857"/>
    </source>
</evidence>
<protein>
    <recommendedName>
        <fullName evidence="16">UDP-N-acetylenolpyruvoylglucosamine reductase</fullName>
        <ecNumber evidence="16">1.3.1.98</ecNumber>
    </recommendedName>
    <alternativeName>
        <fullName evidence="16">UDP-N-acetylmuramate dehydrogenase</fullName>
    </alternativeName>
</protein>
<dbReference type="InterPro" id="IPR006094">
    <property type="entry name" value="Oxid_FAD_bind_N"/>
</dbReference>
<dbReference type="InterPro" id="IPR011601">
    <property type="entry name" value="MurB_C"/>
</dbReference>
<accession>A0ABS4GK74</accession>
<evidence type="ECO:0000256" key="13">
    <source>
        <dbReference type="ARBA" id="ARBA00023306"/>
    </source>
</evidence>
<evidence type="ECO:0000313" key="18">
    <source>
        <dbReference type="EMBL" id="MBP1930660.1"/>
    </source>
</evidence>
<comment type="pathway">
    <text evidence="4 16">Cell wall biogenesis; peptidoglycan biosynthesis.</text>
</comment>
<dbReference type="InterPro" id="IPR016169">
    <property type="entry name" value="FAD-bd_PCMH_sub2"/>
</dbReference>
<evidence type="ECO:0000256" key="5">
    <source>
        <dbReference type="ARBA" id="ARBA00022490"/>
    </source>
</evidence>
<dbReference type="InterPro" id="IPR036318">
    <property type="entry name" value="FAD-bd_PCMH-like_sf"/>
</dbReference>
<reference evidence="18 19" key="1">
    <citation type="submission" date="2021-03" db="EMBL/GenBank/DDBJ databases">
        <title>Genomic Encyclopedia of Type Strains, Phase IV (KMG-IV): sequencing the most valuable type-strain genomes for metagenomic binning, comparative biology and taxonomic classification.</title>
        <authorList>
            <person name="Goeker M."/>
        </authorList>
    </citation>
    <scope>NUCLEOTIDE SEQUENCE [LARGE SCALE GENOMIC DNA]</scope>
    <source>
        <strain evidence="18 19">DSM 24738</strain>
    </source>
</reference>
<dbReference type="SUPFAM" id="SSF56176">
    <property type="entry name" value="FAD-binding/transporter-associated domain-like"/>
    <property type="match status" value="1"/>
</dbReference>
<dbReference type="Gene3D" id="3.30.43.10">
    <property type="entry name" value="Uridine Diphospho-n-acetylenolpyruvylglucosamine Reductase, domain 2"/>
    <property type="match status" value="1"/>
</dbReference>
<comment type="similarity">
    <text evidence="16">Belongs to the MurB family.</text>
</comment>
<keyword evidence="19" id="KW-1185">Reference proteome</keyword>
<keyword evidence="7 16" id="KW-0285">Flavoprotein</keyword>
<evidence type="ECO:0000256" key="7">
    <source>
        <dbReference type="ARBA" id="ARBA00022630"/>
    </source>
</evidence>
<keyword evidence="8 16" id="KW-0274">FAD</keyword>
<feature type="domain" description="FAD-binding PCMH-type" evidence="17">
    <location>
        <begin position="29"/>
        <end position="195"/>
    </location>
</feature>
<dbReference type="Gene3D" id="3.90.78.10">
    <property type="entry name" value="UDP-N-acetylenolpyruvoylglucosamine reductase, C-terminal domain"/>
    <property type="match status" value="1"/>
</dbReference>
<comment type="cofactor">
    <cofactor evidence="1 16">
        <name>FAD</name>
        <dbReference type="ChEBI" id="CHEBI:57692"/>
    </cofactor>
</comment>
<evidence type="ECO:0000256" key="8">
    <source>
        <dbReference type="ARBA" id="ARBA00022827"/>
    </source>
</evidence>
<dbReference type="EMBL" id="JAGGKT010000001">
    <property type="protein sequence ID" value="MBP1930660.1"/>
    <property type="molecule type" value="Genomic_DNA"/>
</dbReference>
<dbReference type="Pfam" id="PF02873">
    <property type="entry name" value="MurB_C"/>
    <property type="match status" value="1"/>
</dbReference>
<proteinExistence type="inferred from homology"/>
<dbReference type="PANTHER" id="PTHR21071:SF5">
    <property type="entry name" value="UDP-N-ACETYLENOLPYRUVOYLGLUCOSAMINE REDUCTASE"/>
    <property type="match status" value="1"/>
</dbReference>
<keyword evidence="13 16" id="KW-0131">Cell cycle</keyword>
<feature type="active site" description="Proton donor" evidence="16">
    <location>
        <position position="224"/>
    </location>
</feature>
<evidence type="ECO:0000256" key="6">
    <source>
        <dbReference type="ARBA" id="ARBA00022618"/>
    </source>
</evidence>
<evidence type="ECO:0000256" key="11">
    <source>
        <dbReference type="ARBA" id="ARBA00022984"/>
    </source>
</evidence>
<evidence type="ECO:0000256" key="4">
    <source>
        <dbReference type="ARBA" id="ARBA00004752"/>
    </source>
</evidence>
<evidence type="ECO:0000256" key="10">
    <source>
        <dbReference type="ARBA" id="ARBA00022960"/>
    </source>
</evidence>
<comment type="function">
    <text evidence="2 16">Cell wall formation.</text>
</comment>
<keyword evidence="9 16" id="KW-0521">NADP</keyword>
<keyword evidence="10 16" id="KW-0133">Cell shape</keyword>
<dbReference type="Pfam" id="PF01565">
    <property type="entry name" value="FAD_binding_4"/>
    <property type="match status" value="1"/>
</dbReference>
<dbReference type="InterPro" id="IPR016167">
    <property type="entry name" value="FAD-bd_PCMH_sub1"/>
</dbReference>
<dbReference type="GO" id="GO:0008762">
    <property type="term" value="F:UDP-N-acetylmuramate dehydrogenase activity"/>
    <property type="evidence" value="ECO:0007669"/>
    <property type="project" value="UniProtKB-EC"/>
</dbReference>
<evidence type="ECO:0000313" key="19">
    <source>
        <dbReference type="Proteomes" id="UP001519343"/>
    </source>
</evidence>
<keyword evidence="12 16" id="KW-0560">Oxidoreductase</keyword>
<evidence type="ECO:0000256" key="1">
    <source>
        <dbReference type="ARBA" id="ARBA00001974"/>
    </source>
</evidence>
<keyword evidence="5 16" id="KW-0963">Cytoplasm</keyword>
<name>A0ABS4GK74_9BACL</name>
<dbReference type="NCBIfam" id="TIGR00179">
    <property type="entry name" value="murB"/>
    <property type="match status" value="1"/>
</dbReference>
<dbReference type="InterPro" id="IPR036635">
    <property type="entry name" value="MurB_C_sf"/>
</dbReference>
<sequence>MNKLIEELSLEKVGIVLKDEPLANHTTWKIGGPADVFIQPKDLSGLVKAMRIVHKHQLPWRVIGKGSNLLVRDKGIRGVVFKLADGLDHLEFKDDVVHVGAGYSFIRLAVMAGKEGLTGLEFAGGIPGSVGGAVYMNAGAHGSDISRILKSAEVLSEAGEIKTYTNHDMQYRYRHSILQDKGGIVLAAVFQLAHGNRKEIADAMAKYKDRRRLTQPLQLPCCGSVFRNPPHDHSGRLIEESGLKGYRIGDAQVSEKHANFIVNRGKATAADVLALIQHIQKEIAERYQVQLIPEVEVVGEG</sequence>
<dbReference type="InterPro" id="IPR003170">
    <property type="entry name" value="MurB"/>
</dbReference>
<dbReference type="RefSeq" id="WP_209808737.1">
    <property type="nucleotide sequence ID" value="NZ_JAGGKT010000001.1"/>
</dbReference>